<evidence type="ECO:0000256" key="17">
    <source>
        <dbReference type="SAM" id="MobiDB-lite"/>
    </source>
</evidence>
<keyword evidence="13 16" id="KW-0539">Nucleus</keyword>
<dbReference type="Pfam" id="PF14716">
    <property type="entry name" value="HHH_8"/>
    <property type="match status" value="1"/>
</dbReference>
<keyword evidence="12 16" id="KW-0234">DNA repair</keyword>
<dbReference type="eggNOG" id="KOG2534">
    <property type="taxonomic scope" value="Eukaryota"/>
</dbReference>
<dbReference type="CDD" id="cd00141">
    <property type="entry name" value="NT_POLXc"/>
    <property type="match status" value="1"/>
</dbReference>
<keyword evidence="6 16" id="KW-0548">Nucleotidyltransferase</keyword>
<dbReference type="GO" id="GO:0003887">
    <property type="term" value="F:DNA-directed DNA polymerase activity"/>
    <property type="evidence" value="ECO:0007669"/>
    <property type="project" value="UniProtKB-UniRule"/>
</dbReference>
<feature type="domain" description="DNA-directed DNA polymerase X" evidence="18">
    <location>
        <begin position="185"/>
        <end position="561"/>
    </location>
</feature>
<keyword evidence="20" id="KW-1185">Reference proteome</keyword>
<dbReference type="PROSITE" id="PS00522">
    <property type="entry name" value="DNA_POLYMERASE_X"/>
    <property type="match status" value="1"/>
</dbReference>
<evidence type="ECO:0000256" key="6">
    <source>
        <dbReference type="ARBA" id="ARBA00022695"/>
    </source>
</evidence>
<keyword evidence="9" id="KW-0460">Magnesium</keyword>
<dbReference type="KEGG" id="ndi:NDAI_0G05000"/>
<dbReference type="SUPFAM" id="SSF81585">
    <property type="entry name" value="PsbU/PolX domain-like"/>
    <property type="match status" value="1"/>
</dbReference>
<evidence type="ECO:0000256" key="7">
    <source>
        <dbReference type="ARBA" id="ARBA00022723"/>
    </source>
</evidence>
<dbReference type="GO" id="GO:0006284">
    <property type="term" value="P:base-excision repair"/>
    <property type="evidence" value="ECO:0007669"/>
    <property type="project" value="TreeGrafter"/>
</dbReference>
<dbReference type="SUPFAM" id="SSF47802">
    <property type="entry name" value="DNA polymerase beta, N-terminal domain-like"/>
    <property type="match status" value="1"/>
</dbReference>
<accession>J7SB20</accession>
<dbReference type="GeneID" id="13927093"/>
<dbReference type="Gene3D" id="1.10.150.110">
    <property type="entry name" value="DNA polymerase beta, N-terminal domain-like"/>
    <property type="match status" value="1"/>
</dbReference>
<evidence type="ECO:0000256" key="12">
    <source>
        <dbReference type="ARBA" id="ARBA00023204"/>
    </source>
</evidence>
<keyword evidence="11" id="KW-0238">DNA-binding</keyword>
<dbReference type="Pfam" id="PF14792">
    <property type="entry name" value="DNA_pol_B_palm"/>
    <property type="match status" value="1"/>
</dbReference>
<organism evidence="19 20">
    <name type="scientific">Naumovozyma dairenensis (strain ATCC 10597 / BCRC 20456 / CBS 421 / NBRC 0211 / NRRL Y-12639)</name>
    <name type="common">Saccharomyces dairenensis</name>
    <dbReference type="NCBI Taxonomy" id="1071378"/>
    <lineage>
        <taxon>Eukaryota</taxon>
        <taxon>Fungi</taxon>
        <taxon>Dikarya</taxon>
        <taxon>Ascomycota</taxon>
        <taxon>Saccharomycotina</taxon>
        <taxon>Saccharomycetes</taxon>
        <taxon>Saccharomycetales</taxon>
        <taxon>Saccharomycetaceae</taxon>
        <taxon>Naumovozyma</taxon>
    </lineage>
</organism>
<dbReference type="InterPro" id="IPR028207">
    <property type="entry name" value="DNA_pol_B_palm_palm"/>
</dbReference>
<dbReference type="PANTHER" id="PTHR11276:SF42">
    <property type="entry name" value="DNA POLYMERASE BETA"/>
    <property type="match status" value="1"/>
</dbReference>
<feature type="compositionally biased region" description="Acidic residues" evidence="17">
    <location>
        <begin position="136"/>
        <end position="149"/>
    </location>
</feature>
<keyword evidence="10 16" id="KW-0239">DNA-directed DNA polymerase</keyword>
<evidence type="ECO:0000256" key="5">
    <source>
        <dbReference type="ARBA" id="ARBA00022679"/>
    </source>
</evidence>
<dbReference type="AlphaFoldDB" id="J7SB20"/>
<keyword evidence="7" id="KW-0479">Metal-binding</keyword>
<evidence type="ECO:0000256" key="1">
    <source>
        <dbReference type="ARBA" id="ARBA00001946"/>
    </source>
</evidence>
<evidence type="ECO:0000259" key="18">
    <source>
        <dbReference type="SMART" id="SM00483"/>
    </source>
</evidence>
<keyword evidence="4" id="KW-0963">Cytoplasm</keyword>
<dbReference type="InterPro" id="IPR019843">
    <property type="entry name" value="DNA_pol-X_BS"/>
</dbReference>
<dbReference type="RefSeq" id="XP_003980159.1">
    <property type="nucleotide sequence ID" value="XM_003980110.1"/>
</dbReference>
<evidence type="ECO:0000256" key="8">
    <source>
        <dbReference type="ARBA" id="ARBA00022763"/>
    </source>
</evidence>
<name>J7SB20_NAUDC</name>
<dbReference type="GO" id="GO:0003677">
    <property type="term" value="F:DNA binding"/>
    <property type="evidence" value="ECO:0007669"/>
    <property type="project" value="UniProtKB-UniRule"/>
</dbReference>
<dbReference type="InterPro" id="IPR027421">
    <property type="entry name" value="DNA_pol_lamdba_lyase_dom_sf"/>
</dbReference>
<comment type="function">
    <text evidence="16">DNA polymerase that functions in several pathways of DNA repair. Involved in base excision repair (BER) responsible for repair of lesions that give rise to abasic (AP) sites in DNA. Also contributes to DNA double-strand break repair by non-homologous end joining and homologous recombination. Has both template-dependent and template-independent (terminal transferase) DNA polymerase activities. Has also a 5'-deoxyribose-5-phosphate lyase (dRP lyase) activity.</text>
</comment>
<dbReference type="OrthoDB" id="205514at2759"/>
<evidence type="ECO:0000256" key="3">
    <source>
        <dbReference type="ARBA" id="ARBA00008323"/>
    </source>
</evidence>
<dbReference type="InterPro" id="IPR010996">
    <property type="entry name" value="HHH_MUS81"/>
</dbReference>
<evidence type="ECO:0000256" key="9">
    <source>
        <dbReference type="ARBA" id="ARBA00022842"/>
    </source>
</evidence>
<proteinExistence type="inferred from homology"/>
<evidence type="ECO:0000256" key="10">
    <source>
        <dbReference type="ARBA" id="ARBA00022932"/>
    </source>
</evidence>
<dbReference type="Pfam" id="PF14791">
    <property type="entry name" value="DNA_pol_B_thumb"/>
    <property type="match status" value="1"/>
</dbReference>
<dbReference type="InterPro" id="IPR022312">
    <property type="entry name" value="DNA_pol_X"/>
</dbReference>
<dbReference type="Proteomes" id="UP000000689">
    <property type="component" value="Chromosome 7"/>
</dbReference>
<keyword evidence="8 16" id="KW-0227">DNA damage</keyword>
<dbReference type="InterPro" id="IPR029398">
    <property type="entry name" value="PolB_thumb"/>
</dbReference>
<evidence type="ECO:0000256" key="14">
    <source>
        <dbReference type="ARBA" id="ARBA00049244"/>
    </source>
</evidence>
<feature type="region of interest" description="Disordered" evidence="17">
    <location>
        <begin position="115"/>
        <end position="173"/>
    </location>
</feature>
<dbReference type="InterPro" id="IPR037160">
    <property type="entry name" value="DNA_Pol_thumb_sf"/>
</dbReference>
<feature type="compositionally biased region" description="Acidic residues" evidence="17">
    <location>
        <begin position="162"/>
        <end position="173"/>
    </location>
</feature>
<dbReference type="InterPro" id="IPR002054">
    <property type="entry name" value="DNA-dir_DNA_pol_X"/>
</dbReference>
<dbReference type="HOGENOM" id="CLU_008698_3_1_1"/>
<dbReference type="PRINTS" id="PR00870">
    <property type="entry name" value="DNAPOLXBETA"/>
</dbReference>
<evidence type="ECO:0000256" key="4">
    <source>
        <dbReference type="ARBA" id="ARBA00022490"/>
    </source>
</evidence>
<dbReference type="EC" id="2.7.7.7" evidence="16"/>
<evidence type="ECO:0000256" key="11">
    <source>
        <dbReference type="ARBA" id="ARBA00023125"/>
    </source>
</evidence>
<dbReference type="GO" id="GO:0006303">
    <property type="term" value="P:double-strand break repair via nonhomologous end joining"/>
    <property type="evidence" value="ECO:0007669"/>
    <property type="project" value="EnsemblFungi"/>
</dbReference>
<evidence type="ECO:0000256" key="15">
    <source>
        <dbReference type="PIRSR" id="PIRSR622312-50"/>
    </source>
</evidence>
<dbReference type="GO" id="GO:0046872">
    <property type="term" value="F:metal ion binding"/>
    <property type="evidence" value="ECO:0007669"/>
    <property type="project" value="UniProtKB-UniRule"/>
</dbReference>
<evidence type="ECO:0000313" key="19">
    <source>
        <dbReference type="EMBL" id="CCK73483.1"/>
    </source>
</evidence>
<reference evidence="19 20" key="1">
    <citation type="journal article" date="2011" name="Proc. Natl. Acad. Sci. U.S.A.">
        <title>Evolutionary erosion of yeast sex chromosomes by mating-type switching accidents.</title>
        <authorList>
            <person name="Gordon J.L."/>
            <person name="Armisen D."/>
            <person name="Proux-Wera E."/>
            <person name="Oheigeartaigh S.S."/>
            <person name="Byrne K.P."/>
            <person name="Wolfe K.H."/>
        </authorList>
    </citation>
    <scope>NUCLEOTIDE SEQUENCE [LARGE SCALE GENOMIC DNA]</scope>
    <source>
        <strain evidence="20">ATCC 10597 / BCRC 20456 / CBS 421 / NBRC 0211 / NRRL Y-12639</strain>
    </source>
</reference>
<dbReference type="Gene3D" id="3.30.210.10">
    <property type="entry name" value="DNA polymerase, thumb domain"/>
    <property type="match status" value="1"/>
</dbReference>
<protein>
    <recommendedName>
        <fullName evidence="16">DNA polymerase</fullName>
        <ecNumber evidence="16">2.7.7.7</ecNumber>
    </recommendedName>
</protein>
<dbReference type="InterPro" id="IPR002008">
    <property type="entry name" value="DNA_pol_X_beta-like"/>
</dbReference>
<comment type="subcellular location">
    <subcellularLocation>
        <location evidence="2 16">Nucleus</location>
    </subcellularLocation>
</comment>
<sequence length="570" mass="65641">MAGLFSNLKFILLPNADTNPLKFLVKLIENDEGTVVRDVDSLDEETIILINDSYVDNDNNLVQENLFEKEFELNFTVVWNFIKDHNLKCFRISCITSSIKRKKFQIGEERLININPSREENENKNEDKDGNNTVNSEDEMEGSDEEETSVESLPSPRKQSEADDVEDIAGLDDEEEVTDLSRYTTGQNDLLIKSMGTLAKKYKLKGDQFRARGYRLARASIEECPFKIESGAQAQQQLANIGPSIAKKIQLILNVGSLPGLEETVNLETTLDYFSNCHGVGAYTAKRWHLFKLNSLTDVVKKFPDELTKDWPILLGWSYYEDWSKRIRRKECEEHLAIVKRKLAKIDSNFQVELQGSYARGAETCGDIDLMFYKPGCDDTREIGYTLERLALELYEDKFVECFLQLTPTLEKIFRNVLKERFKKCGLKYPSDAIFATSNNIKKFYLGTRLPRPDYLIKDDLVGLSLQECDRYMSINKGKNANPCRRLDFFCCKWSELGAARMQWIGSAEFNRWLRILASKKGFKLSQHGLFTNEGQLLESFDEKNMFKLLGVDYLEPTQRSEGIWNKYVS</sequence>
<evidence type="ECO:0000256" key="16">
    <source>
        <dbReference type="RuleBase" id="RU366014"/>
    </source>
</evidence>
<feature type="compositionally biased region" description="Basic and acidic residues" evidence="17">
    <location>
        <begin position="115"/>
        <end position="130"/>
    </location>
</feature>
<evidence type="ECO:0000256" key="2">
    <source>
        <dbReference type="ARBA" id="ARBA00004123"/>
    </source>
</evidence>
<dbReference type="EMBL" id="HE580273">
    <property type="protein sequence ID" value="CCK73483.1"/>
    <property type="molecule type" value="Genomic_DNA"/>
</dbReference>
<evidence type="ECO:0000256" key="13">
    <source>
        <dbReference type="ARBA" id="ARBA00023242"/>
    </source>
</evidence>
<dbReference type="GO" id="GO:0005634">
    <property type="term" value="C:nucleus"/>
    <property type="evidence" value="ECO:0007669"/>
    <property type="project" value="UniProtKB-SubCell"/>
</dbReference>
<dbReference type="PRINTS" id="PR00869">
    <property type="entry name" value="DNAPOLX"/>
</dbReference>
<comment type="catalytic activity">
    <reaction evidence="14 16">
        <text>DNA(n) + a 2'-deoxyribonucleoside 5'-triphosphate = DNA(n+1) + diphosphate</text>
        <dbReference type="Rhea" id="RHEA:22508"/>
        <dbReference type="Rhea" id="RHEA-COMP:17339"/>
        <dbReference type="Rhea" id="RHEA-COMP:17340"/>
        <dbReference type="ChEBI" id="CHEBI:33019"/>
        <dbReference type="ChEBI" id="CHEBI:61560"/>
        <dbReference type="ChEBI" id="CHEBI:173112"/>
        <dbReference type="EC" id="2.7.7.7"/>
    </reaction>
</comment>
<dbReference type="InterPro" id="IPR043519">
    <property type="entry name" value="NT_sf"/>
</dbReference>
<dbReference type="OMA" id="DFFCCKW"/>
<dbReference type="STRING" id="1071378.J7SB20"/>
<feature type="active site" description="Nucleophile; Schiff-base intermediate with DNA; for 5'-dRP lyase activity" evidence="15">
    <location>
        <position position="248"/>
    </location>
</feature>
<gene>
    <name evidence="19" type="primary">NDAI0G05000</name>
    <name evidence="19" type="ordered locus">NDAI_0G05000</name>
</gene>
<dbReference type="Gene3D" id="3.30.460.10">
    <property type="entry name" value="Beta Polymerase, domain 2"/>
    <property type="match status" value="1"/>
</dbReference>
<comment type="cofactor">
    <cofactor evidence="1">
        <name>Mg(2+)</name>
        <dbReference type="ChEBI" id="CHEBI:18420"/>
    </cofactor>
</comment>
<dbReference type="SUPFAM" id="SSF81301">
    <property type="entry name" value="Nucleotidyltransferase"/>
    <property type="match status" value="1"/>
</dbReference>
<evidence type="ECO:0000313" key="20">
    <source>
        <dbReference type="Proteomes" id="UP000000689"/>
    </source>
</evidence>
<dbReference type="InterPro" id="IPR018944">
    <property type="entry name" value="DNA_pol_lambd_fingers_domain"/>
</dbReference>
<dbReference type="SMART" id="SM00483">
    <property type="entry name" value="POLXc"/>
    <property type="match status" value="1"/>
</dbReference>
<dbReference type="Gene3D" id="1.10.150.20">
    <property type="entry name" value="5' to 3' exonuclease, C-terminal subdomain"/>
    <property type="match status" value="1"/>
</dbReference>
<keyword evidence="5 16" id="KW-0808">Transferase</keyword>
<dbReference type="PANTHER" id="PTHR11276">
    <property type="entry name" value="DNA POLYMERASE TYPE-X FAMILY MEMBER"/>
    <property type="match status" value="1"/>
</dbReference>
<comment type="similarity">
    <text evidence="3 16">Belongs to the DNA polymerase type-X family.</text>
</comment>
<dbReference type="Pfam" id="PF10391">
    <property type="entry name" value="DNA_pol_lambd_f"/>
    <property type="match status" value="1"/>
</dbReference>